<feature type="region of interest" description="Disordered" evidence="1">
    <location>
        <begin position="1"/>
        <end position="47"/>
    </location>
</feature>
<keyword evidence="2" id="KW-0812">Transmembrane</keyword>
<reference evidence="4" key="1">
    <citation type="journal article" date="2012" name="Science">
        <title>The Paleozoic origin of enzymatic lignin decomposition reconstructed from 31 fungal genomes.</title>
        <authorList>
            <person name="Floudas D."/>
            <person name="Binder M."/>
            <person name="Riley R."/>
            <person name="Barry K."/>
            <person name="Blanchette R.A."/>
            <person name="Henrissat B."/>
            <person name="Martinez A.T."/>
            <person name="Otillar R."/>
            <person name="Spatafora J.W."/>
            <person name="Yadav J.S."/>
            <person name="Aerts A."/>
            <person name="Benoit I."/>
            <person name="Boyd A."/>
            <person name="Carlson A."/>
            <person name="Copeland A."/>
            <person name="Coutinho P.M."/>
            <person name="de Vries R.P."/>
            <person name="Ferreira P."/>
            <person name="Findley K."/>
            <person name="Foster B."/>
            <person name="Gaskell J."/>
            <person name="Glotzer D."/>
            <person name="Gorecki P."/>
            <person name="Heitman J."/>
            <person name="Hesse C."/>
            <person name="Hori C."/>
            <person name="Igarashi K."/>
            <person name="Jurgens J.A."/>
            <person name="Kallen N."/>
            <person name="Kersten P."/>
            <person name="Kohler A."/>
            <person name="Kuees U."/>
            <person name="Kumar T.K.A."/>
            <person name="Kuo A."/>
            <person name="LaButti K."/>
            <person name="Larrondo L.F."/>
            <person name="Lindquist E."/>
            <person name="Ling A."/>
            <person name="Lombard V."/>
            <person name="Lucas S."/>
            <person name="Lundell T."/>
            <person name="Martin R."/>
            <person name="McLaughlin D.J."/>
            <person name="Morgenstern I."/>
            <person name="Morin E."/>
            <person name="Murat C."/>
            <person name="Nagy L.G."/>
            <person name="Nolan M."/>
            <person name="Ohm R.A."/>
            <person name="Patyshakuliyeva A."/>
            <person name="Rokas A."/>
            <person name="Ruiz-Duenas F.J."/>
            <person name="Sabat G."/>
            <person name="Salamov A."/>
            <person name="Samejima M."/>
            <person name="Schmutz J."/>
            <person name="Slot J.C."/>
            <person name="St John F."/>
            <person name="Stenlid J."/>
            <person name="Sun H."/>
            <person name="Sun S."/>
            <person name="Syed K."/>
            <person name="Tsang A."/>
            <person name="Wiebenga A."/>
            <person name="Young D."/>
            <person name="Pisabarro A."/>
            <person name="Eastwood D.C."/>
            <person name="Martin F."/>
            <person name="Cullen D."/>
            <person name="Grigoriev I.V."/>
            <person name="Hibbett D.S."/>
        </authorList>
    </citation>
    <scope>NUCLEOTIDE SEQUENCE [LARGE SCALE GENOMIC DNA]</scope>
    <source>
        <strain evidence="4">RWD-64-598 SS2</strain>
    </source>
</reference>
<protein>
    <submittedName>
        <fullName evidence="3">Uncharacterized protein</fullName>
    </submittedName>
</protein>
<evidence type="ECO:0000313" key="3">
    <source>
        <dbReference type="EMBL" id="EIW78467.1"/>
    </source>
</evidence>
<feature type="region of interest" description="Disordered" evidence="1">
    <location>
        <begin position="205"/>
        <end position="225"/>
    </location>
</feature>
<evidence type="ECO:0000256" key="2">
    <source>
        <dbReference type="SAM" id="Phobius"/>
    </source>
</evidence>
<evidence type="ECO:0000256" key="1">
    <source>
        <dbReference type="SAM" id="MobiDB-lite"/>
    </source>
</evidence>
<dbReference type="AlphaFoldDB" id="A0A5M3MHD2"/>
<dbReference type="EMBL" id="JH711582">
    <property type="protein sequence ID" value="EIW78467.1"/>
    <property type="molecule type" value="Genomic_DNA"/>
</dbReference>
<dbReference type="RefSeq" id="XP_007771499.1">
    <property type="nucleotide sequence ID" value="XM_007773309.1"/>
</dbReference>
<proteinExistence type="predicted"/>
<sequence>MSGSSTGTASAVPIIPSTFQPTGMSSTATSTSSSPTSTSTDTSSDNSLIDPSSLLFGFLVTVLSLFGVFMITGLVWHRLAMRRRALDAATRVGPTGQRVVQLVKPVLWDSWVANADGCAKWADAKPLAAQTLELSPEKFALPPPDPRSAAFRRWLIRKTPPEVYYLFHPPRAPTIVTPTSINASQVDLPPAGAHVQVSMLIAMPRPPEDRYSGAGADTDDEERPLPEMVVGTTQLSYYSTSSTLSLSHHQGP</sequence>
<keyword evidence="2" id="KW-0472">Membrane</keyword>
<dbReference type="Proteomes" id="UP000053558">
    <property type="component" value="Unassembled WGS sequence"/>
</dbReference>
<evidence type="ECO:0000313" key="4">
    <source>
        <dbReference type="Proteomes" id="UP000053558"/>
    </source>
</evidence>
<feature type="compositionally biased region" description="Low complexity" evidence="1">
    <location>
        <begin position="25"/>
        <end position="47"/>
    </location>
</feature>
<dbReference type="KEGG" id="cput:CONPUDRAFT_83859"/>
<name>A0A5M3MHD2_CONPW</name>
<keyword evidence="2" id="KW-1133">Transmembrane helix</keyword>
<dbReference type="OrthoDB" id="3266547at2759"/>
<dbReference type="OMA" id="NSHENTQ"/>
<keyword evidence="4" id="KW-1185">Reference proteome</keyword>
<accession>A0A5M3MHD2</accession>
<feature type="transmembrane region" description="Helical" evidence="2">
    <location>
        <begin position="54"/>
        <end position="76"/>
    </location>
</feature>
<comment type="caution">
    <text evidence="3">The sequence shown here is derived from an EMBL/GenBank/DDBJ whole genome shotgun (WGS) entry which is preliminary data.</text>
</comment>
<dbReference type="GeneID" id="19210672"/>
<organism evidence="3 4">
    <name type="scientific">Coniophora puteana (strain RWD-64-598)</name>
    <name type="common">Brown rot fungus</name>
    <dbReference type="NCBI Taxonomy" id="741705"/>
    <lineage>
        <taxon>Eukaryota</taxon>
        <taxon>Fungi</taxon>
        <taxon>Dikarya</taxon>
        <taxon>Basidiomycota</taxon>
        <taxon>Agaricomycotina</taxon>
        <taxon>Agaricomycetes</taxon>
        <taxon>Agaricomycetidae</taxon>
        <taxon>Boletales</taxon>
        <taxon>Coniophorineae</taxon>
        <taxon>Coniophoraceae</taxon>
        <taxon>Coniophora</taxon>
    </lineage>
</organism>
<gene>
    <name evidence="3" type="ORF">CONPUDRAFT_83859</name>
</gene>